<organism evidence="2 3">
    <name type="scientific">Magnetococcus marinus (strain ATCC BAA-1437 / JCM 17883 / MC-1)</name>
    <dbReference type="NCBI Taxonomy" id="156889"/>
    <lineage>
        <taxon>Bacteria</taxon>
        <taxon>Pseudomonadati</taxon>
        <taxon>Pseudomonadota</taxon>
        <taxon>Magnetococcia</taxon>
        <taxon>Magnetococcales</taxon>
        <taxon>Magnetococcaceae</taxon>
        <taxon>Magnetococcus</taxon>
    </lineage>
</organism>
<proteinExistence type="predicted"/>
<reference evidence="3" key="1">
    <citation type="journal article" date="2009" name="Appl. Environ. Microbiol.">
        <title>Complete genome sequence of the chemolithoautotrophic marine magnetotactic coccus strain MC-1.</title>
        <authorList>
            <person name="Schubbe S."/>
            <person name="Williams T.J."/>
            <person name="Xie G."/>
            <person name="Kiss H.E."/>
            <person name="Brettin T.S."/>
            <person name="Martinez D."/>
            <person name="Ross C.A."/>
            <person name="Schuler D."/>
            <person name="Cox B.L."/>
            <person name="Nealson K.H."/>
            <person name="Bazylinski D.A."/>
        </authorList>
    </citation>
    <scope>NUCLEOTIDE SEQUENCE [LARGE SCALE GENOMIC DNA]</scope>
    <source>
        <strain evidence="3">ATCC BAA-1437 / JCM 17883 / MC-1</strain>
    </source>
</reference>
<gene>
    <name evidence="2" type="ordered locus">Mmc1_2273</name>
</gene>
<name>A0L9Y1_MAGMM</name>
<keyword evidence="1" id="KW-0812">Transmembrane</keyword>
<dbReference type="Proteomes" id="UP000002586">
    <property type="component" value="Chromosome"/>
</dbReference>
<accession>A0L9Y1</accession>
<protein>
    <submittedName>
        <fullName evidence="2">Uncharacterized protein</fullName>
    </submittedName>
</protein>
<keyword evidence="1" id="KW-0472">Membrane</keyword>
<keyword evidence="3" id="KW-1185">Reference proteome</keyword>
<feature type="transmembrane region" description="Helical" evidence="1">
    <location>
        <begin position="73"/>
        <end position="95"/>
    </location>
</feature>
<evidence type="ECO:0000256" key="1">
    <source>
        <dbReference type="SAM" id="Phobius"/>
    </source>
</evidence>
<reference evidence="2 3" key="2">
    <citation type="journal article" date="2012" name="Int. J. Syst. Evol. Microbiol.">
        <title>Magnetococcus marinus gen. nov., sp. nov., a marine, magnetotactic bacterium that represents a novel lineage (Magnetococcaceae fam. nov.; Magnetococcales ord. nov.) at the base of the Alphaproteobacteria.</title>
        <authorList>
            <person name="Bazylinski D.A."/>
            <person name="Williams T.J."/>
            <person name="Lefevre C.T."/>
            <person name="Berg R.J."/>
            <person name="Zhang C.L."/>
            <person name="Bowser S.S."/>
            <person name="Dean A.J."/>
            <person name="Beveridge T.J."/>
        </authorList>
    </citation>
    <scope>NUCLEOTIDE SEQUENCE [LARGE SCALE GENOMIC DNA]</scope>
    <source>
        <strain evidence="3">ATCC BAA-1437 / JCM 17883 / MC-1</strain>
    </source>
</reference>
<dbReference type="AlphaFoldDB" id="A0L9Y1"/>
<keyword evidence="1" id="KW-1133">Transmembrane helix</keyword>
<dbReference type="KEGG" id="mgm:Mmc1_2273"/>
<evidence type="ECO:0000313" key="2">
    <source>
        <dbReference type="EMBL" id="ABK44774.1"/>
    </source>
</evidence>
<dbReference type="EMBL" id="CP000471">
    <property type="protein sequence ID" value="ABK44774.1"/>
    <property type="molecule type" value="Genomic_DNA"/>
</dbReference>
<sequence>MKWGKTVEQLLKLSIHLGGDMPGTIITTKLATEETLTITGPGEVKIIASKQIAIFKAPHFSLPVLASAAKPTILGLNLMGPALGLVGVTLSLAYLTKLVGDAVQKHNPPA</sequence>
<dbReference type="HOGENOM" id="CLU_2167912_0_0_5"/>
<evidence type="ECO:0000313" key="3">
    <source>
        <dbReference type="Proteomes" id="UP000002586"/>
    </source>
</evidence>
<dbReference type="STRING" id="156889.Mmc1_2273"/>